<organism evidence="2 3">
    <name type="scientific">Kribbella italica</name>
    <dbReference type="NCBI Taxonomy" id="1540520"/>
    <lineage>
        <taxon>Bacteria</taxon>
        <taxon>Bacillati</taxon>
        <taxon>Actinomycetota</taxon>
        <taxon>Actinomycetes</taxon>
        <taxon>Propionibacteriales</taxon>
        <taxon>Kribbellaceae</taxon>
        <taxon>Kribbella</taxon>
    </lineage>
</organism>
<dbReference type="AlphaFoldDB" id="A0A7W9J2X9"/>
<sequence length="240" mass="25530">MRLAVLHLKAPRQPCAAPEPPHGRRAAPEPPRGRRAAPETIGQPLRRAGTTARPLRWTRTQPGDPCAAPEPPRDRCAAPEGASGCGWCSMPSITSPARNGTTEADLRARLCSPARRCSSCRRPAAWPSAGPPGAGPQDREQIAAQIRPGCSHSTRGSSQPGPCRAEQENIVGDDQLAGGGPGRGAGHQLDPGGIMRRTFEWCDIADSETQRKSREPVSGSLGRWFGLLVGGVRVCRRPGW</sequence>
<feature type="region of interest" description="Disordered" evidence="1">
    <location>
        <begin position="172"/>
        <end position="192"/>
    </location>
</feature>
<name>A0A7W9J2X9_9ACTN</name>
<feature type="region of interest" description="Disordered" evidence="1">
    <location>
        <begin position="1"/>
        <end position="75"/>
    </location>
</feature>
<comment type="caution">
    <text evidence="2">The sequence shown here is derived from an EMBL/GenBank/DDBJ whole genome shotgun (WGS) entry which is preliminary data.</text>
</comment>
<evidence type="ECO:0000313" key="2">
    <source>
        <dbReference type="EMBL" id="MBB5834636.1"/>
    </source>
</evidence>
<evidence type="ECO:0000313" key="3">
    <source>
        <dbReference type="Proteomes" id="UP000549971"/>
    </source>
</evidence>
<evidence type="ECO:0000256" key="1">
    <source>
        <dbReference type="SAM" id="MobiDB-lite"/>
    </source>
</evidence>
<protein>
    <submittedName>
        <fullName evidence="2">Uncharacterized protein</fullName>
    </submittedName>
</protein>
<keyword evidence="3" id="KW-1185">Reference proteome</keyword>
<accession>A0A7W9J2X9</accession>
<dbReference type="Proteomes" id="UP000549971">
    <property type="component" value="Unassembled WGS sequence"/>
</dbReference>
<reference evidence="2 3" key="1">
    <citation type="submission" date="2020-08" db="EMBL/GenBank/DDBJ databases">
        <title>Sequencing the genomes of 1000 actinobacteria strains.</title>
        <authorList>
            <person name="Klenk H.-P."/>
        </authorList>
    </citation>
    <scope>NUCLEOTIDE SEQUENCE [LARGE SCALE GENOMIC DNA]</scope>
    <source>
        <strain evidence="2 3">DSM 28967</strain>
    </source>
</reference>
<proteinExistence type="predicted"/>
<gene>
    <name evidence="2" type="ORF">HDA39_001370</name>
</gene>
<dbReference type="EMBL" id="JACHMY010000001">
    <property type="protein sequence ID" value="MBB5834636.1"/>
    <property type="molecule type" value="Genomic_DNA"/>
</dbReference>